<feature type="transmembrane region" description="Helical" evidence="1">
    <location>
        <begin position="262"/>
        <end position="282"/>
    </location>
</feature>
<feature type="transmembrane region" description="Helical" evidence="1">
    <location>
        <begin position="181"/>
        <end position="203"/>
    </location>
</feature>
<evidence type="ECO:0000313" key="3">
    <source>
        <dbReference type="EMBL" id="TDD39544.1"/>
    </source>
</evidence>
<dbReference type="AlphaFoldDB" id="A0A4R4Y781"/>
<keyword evidence="1" id="KW-0472">Membrane</keyword>
<organism evidence="3 4">
    <name type="scientific">Nonomuraea terrae</name>
    <dbReference type="NCBI Taxonomy" id="2530383"/>
    <lineage>
        <taxon>Bacteria</taxon>
        <taxon>Bacillati</taxon>
        <taxon>Actinomycetota</taxon>
        <taxon>Actinomycetes</taxon>
        <taxon>Streptosporangiales</taxon>
        <taxon>Streptosporangiaceae</taxon>
        <taxon>Nonomuraea</taxon>
    </lineage>
</organism>
<keyword evidence="1" id="KW-0812">Transmembrane</keyword>
<name>A0A4R4Y781_9ACTN</name>
<dbReference type="EMBL" id="SMKQ01000166">
    <property type="protein sequence ID" value="TDD39544.1"/>
    <property type="molecule type" value="Genomic_DNA"/>
</dbReference>
<evidence type="ECO:0000313" key="4">
    <source>
        <dbReference type="Proteomes" id="UP000295302"/>
    </source>
</evidence>
<sequence>MALACLSLVALLTAAAWAAPVLARPTLPFGVRVPGSHVSDPAVTAQRRRYARAVLVTGAVAAPTSPVAVVLLGSPAMLPATATVLAAAHLALYHAAHRAVVAAKRQGNWYAGARQAVTADTTLRTDPVRLPWPLLIPSVLLLVLTAVTGVWRFGELPATLPTMRGIGVDATTRTATTFATAFSPVITQAALTLLTPLLIAALLRARPELDAAQPAGSARRYRVYLNGMARLLLAVAAGAGWAMFLLALQLWEVAAPSAAVTAATWTPLTAAALSFLVFGVRVGEAGHRLPLRPEEARESGFVQRDDDRHWHLAGMIYANRMDPAILVHQRAGSRWTLNFGNPVAWAVLSILAVLGLLSLLGVLDLPATVTQGLRT</sequence>
<feature type="transmembrane region" description="Helical" evidence="1">
    <location>
        <begin position="223"/>
        <end position="250"/>
    </location>
</feature>
<accession>A0A4R4Y781</accession>
<dbReference type="OrthoDB" id="9808690at2"/>
<feature type="chain" id="PRO_5020480531" description="DUF5808 domain-containing protein" evidence="2">
    <location>
        <begin position="19"/>
        <end position="375"/>
    </location>
</feature>
<feature type="transmembrane region" description="Helical" evidence="1">
    <location>
        <begin position="343"/>
        <end position="363"/>
    </location>
</feature>
<dbReference type="Proteomes" id="UP000295302">
    <property type="component" value="Unassembled WGS sequence"/>
</dbReference>
<evidence type="ECO:0000256" key="2">
    <source>
        <dbReference type="SAM" id="SignalP"/>
    </source>
</evidence>
<comment type="caution">
    <text evidence="3">The sequence shown here is derived from an EMBL/GenBank/DDBJ whole genome shotgun (WGS) entry which is preliminary data.</text>
</comment>
<evidence type="ECO:0008006" key="5">
    <source>
        <dbReference type="Google" id="ProtNLM"/>
    </source>
</evidence>
<feature type="transmembrane region" description="Helical" evidence="1">
    <location>
        <begin position="76"/>
        <end position="96"/>
    </location>
</feature>
<reference evidence="3 4" key="1">
    <citation type="submission" date="2019-03" db="EMBL/GenBank/DDBJ databases">
        <title>Draft genome sequences of novel Actinobacteria.</title>
        <authorList>
            <person name="Sahin N."/>
            <person name="Ay H."/>
            <person name="Saygin H."/>
        </authorList>
    </citation>
    <scope>NUCLEOTIDE SEQUENCE [LARGE SCALE GENOMIC DNA]</scope>
    <source>
        <strain evidence="3 4">CH32</strain>
    </source>
</reference>
<keyword evidence="1" id="KW-1133">Transmembrane helix</keyword>
<feature type="transmembrane region" description="Helical" evidence="1">
    <location>
        <begin position="134"/>
        <end position="154"/>
    </location>
</feature>
<keyword evidence="4" id="KW-1185">Reference proteome</keyword>
<protein>
    <recommendedName>
        <fullName evidence="5">DUF5808 domain-containing protein</fullName>
    </recommendedName>
</protein>
<feature type="signal peptide" evidence="2">
    <location>
        <begin position="1"/>
        <end position="18"/>
    </location>
</feature>
<keyword evidence="2" id="KW-0732">Signal</keyword>
<gene>
    <name evidence="3" type="ORF">E1286_35165</name>
</gene>
<evidence type="ECO:0000256" key="1">
    <source>
        <dbReference type="SAM" id="Phobius"/>
    </source>
</evidence>
<proteinExistence type="predicted"/>